<dbReference type="EMBL" id="DVIT01000032">
    <property type="protein sequence ID" value="HIS47756.1"/>
    <property type="molecule type" value="Genomic_DNA"/>
</dbReference>
<reference evidence="1" key="2">
    <citation type="journal article" date="2021" name="PeerJ">
        <title>Extensive microbial diversity within the chicken gut microbiome revealed by metagenomics and culture.</title>
        <authorList>
            <person name="Gilroy R."/>
            <person name="Ravi A."/>
            <person name="Getino M."/>
            <person name="Pursley I."/>
            <person name="Horton D.L."/>
            <person name="Alikhan N.F."/>
            <person name="Baker D."/>
            <person name="Gharbi K."/>
            <person name="Hall N."/>
            <person name="Watson M."/>
            <person name="Adriaenssens E.M."/>
            <person name="Foster-Nyarko E."/>
            <person name="Jarju S."/>
            <person name="Secka A."/>
            <person name="Antonio M."/>
            <person name="Oren A."/>
            <person name="Chaudhuri R.R."/>
            <person name="La Ragione R."/>
            <person name="Hildebrand F."/>
            <person name="Pallen M.J."/>
        </authorList>
    </citation>
    <scope>NUCLEOTIDE SEQUENCE</scope>
    <source>
        <strain evidence="1">CHK178-757</strain>
    </source>
</reference>
<dbReference type="SUPFAM" id="SSF109604">
    <property type="entry name" value="HD-domain/PDEase-like"/>
    <property type="match status" value="1"/>
</dbReference>
<evidence type="ECO:0000313" key="1">
    <source>
        <dbReference type="EMBL" id="HIS47756.1"/>
    </source>
</evidence>
<organism evidence="1 2">
    <name type="scientific">Candidatus Scybalocola faecigallinarum</name>
    <dbReference type="NCBI Taxonomy" id="2840941"/>
    <lineage>
        <taxon>Bacteria</taxon>
        <taxon>Bacillati</taxon>
        <taxon>Bacillota</taxon>
        <taxon>Clostridia</taxon>
        <taxon>Lachnospirales</taxon>
        <taxon>Lachnospiraceae</taxon>
        <taxon>Lachnospiraceae incertae sedis</taxon>
        <taxon>Candidatus Scybalocola (ex Gilroy et al. 2021)</taxon>
    </lineage>
</organism>
<dbReference type="Proteomes" id="UP000823927">
    <property type="component" value="Unassembled WGS sequence"/>
</dbReference>
<comment type="caution">
    <text evidence="1">The sequence shown here is derived from an EMBL/GenBank/DDBJ whole genome shotgun (WGS) entry which is preliminary data.</text>
</comment>
<protein>
    <submittedName>
        <fullName evidence="1">GTP pyrophosphokinase</fullName>
    </submittedName>
</protein>
<name>A0A9D1F575_9FIRM</name>
<evidence type="ECO:0000313" key="2">
    <source>
        <dbReference type="Proteomes" id="UP000823927"/>
    </source>
</evidence>
<dbReference type="Gene3D" id="1.10.3210.10">
    <property type="entry name" value="Hypothetical protein af1432"/>
    <property type="match status" value="1"/>
</dbReference>
<accession>A0A9D1F575</accession>
<dbReference type="AlphaFoldDB" id="A0A9D1F575"/>
<sequence>MDEQLEKCIEFAKMAHAGQKDKGGADYIGHPMRVMDGVSTTEEKITAILHDILEDTCFTPGDLKRMLQVSDDILEALCLLTRRHGESYMAYIEALTVNPLAVAVKISDLKDNLNLDRLETVTEHDLLRCEKYREALAYLNAKTGSL</sequence>
<reference evidence="1" key="1">
    <citation type="submission" date="2020-10" db="EMBL/GenBank/DDBJ databases">
        <authorList>
            <person name="Gilroy R."/>
        </authorList>
    </citation>
    <scope>NUCLEOTIDE SEQUENCE</scope>
    <source>
        <strain evidence="1">CHK178-757</strain>
    </source>
</reference>
<proteinExistence type="predicted"/>
<gene>
    <name evidence="1" type="ORF">IAB46_09455</name>
</gene>